<organism evidence="1 2">
    <name type="scientific">Lentibacillus salicampi</name>
    <dbReference type="NCBI Taxonomy" id="175306"/>
    <lineage>
        <taxon>Bacteria</taxon>
        <taxon>Bacillati</taxon>
        <taxon>Bacillota</taxon>
        <taxon>Bacilli</taxon>
        <taxon>Bacillales</taxon>
        <taxon>Bacillaceae</taxon>
        <taxon>Lentibacillus</taxon>
    </lineage>
</organism>
<comment type="caution">
    <text evidence="1">The sequence shown here is derived from an EMBL/GenBank/DDBJ whole genome shotgun (WGS) entry which is preliminary data.</text>
</comment>
<proteinExistence type="predicted"/>
<dbReference type="Proteomes" id="UP000298484">
    <property type="component" value="Unassembled WGS sequence"/>
</dbReference>
<protein>
    <submittedName>
        <fullName evidence="1">DUF2188 domain-containing protein</fullName>
    </submittedName>
</protein>
<accession>A0A4Y9AB51</accession>
<evidence type="ECO:0000313" key="1">
    <source>
        <dbReference type="EMBL" id="TFJ92427.1"/>
    </source>
</evidence>
<evidence type="ECO:0000313" key="2">
    <source>
        <dbReference type="Proteomes" id="UP000298484"/>
    </source>
</evidence>
<dbReference type="EMBL" id="SRHY01000022">
    <property type="protein sequence ID" value="TFJ92427.1"/>
    <property type="molecule type" value="Genomic_DNA"/>
</dbReference>
<dbReference type="InterPro" id="IPR018691">
    <property type="entry name" value="DUF2188"/>
</dbReference>
<reference evidence="1 2" key="1">
    <citation type="submission" date="2019-03" db="EMBL/GenBank/DDBJ databases">
        <title>Genome sequence of Lentibacillus salicampi ATCC BAA-719.</title>
        <authorList>
            <person name="Maclea K.S."/>
            <person name="Simoes Junior M."/>
        </authorList>
    </citation>
    <scope>NUCLEOTIDE SEQUENCE [LARGE SCALE GENOMIC DNA]</scope>
    <source>
        <strain evidence="1 2">ATCC BAA-719</strain>
    </source>
</reference>
<dbReference type="Pfam" id="PF09954">
    <property type="entry name" value="DUF2188"/>
    <property type="match status" value="1"/>
</dbReference>
<dbReference type="RefSeq" id="WP_135110487.1">
    <property type="nucleotide sequence ID" value="NZ_SRHY01000022.1"/>
</dbReference>
<sequence>MKLYSVAPNQDVTAWIVKLEDVAPAGEFEAKDDAIAKARELANENTPSKLTIFDDEHNVEKEEQF</sequence>
<gene>
    <name evidence="1" type="ORF">E4U82_12320</name>
</gene>
<name>A0A4Y9AB51_9BACI</name>
<dbReference type="AlphaFoldDB" id="A0A4Y9AB51"/>
<dbReference type="OrthoDB" id="2428875at2"/>
<keyword evidence="2" id="KW-1185">Reference proteome</keyword>